<keyword evidence="3" id="KW-1185">Reference proteome</keyword>
<dbReference type="EMBL" id="BAABJZ010000007">
    <property type="protein sequence ID" value="GAA4876046.1"/>
    <property type="molecule type" value="Genomic_DNA"/>
</dbReference>
<evidence type="ECO:0000313" key="2">
    <source>
        <dbReference type="EMBL" id="GAA4876046.1"/>
    </source>
</evidence>
<evidence type="ECO:0008006" key="4">
    <source>
        <dbReference type="Google" id="ProtNLM"/>
    </source>
</evidence>
<dbReference type="SUPFAM" id="SSF48452">
    <property type="entry name" value="TPR-like"/>
    <property type="match status" value="2"/>
</dbReference>
<proteinExistence type="predicted"/>
<dbReference type="Gene3D" id="1.25.40.10">
    <property type="entry name" value="Tetratricopeptide repeat domain"/>
    <property type="match status" value="2"/>
</dbReference>
<reference evidence="3" key="1">
    <citation type="journal article" date="2019" name="Int. J. Syst. Evol. Microbiol.">
        <title>The Global Catalogue of Microorganisms (GCM) 10K type strain sequencing project: providing services to taxonomists for standard genome sequencing and annotation.</title>
        <authorList>
            <consortium name="The Broad Institute Genomics Platform"/>
            <consortium name="The Broad Institute Genome Sequencing Center for Infectious Disease"/>
            <person name="Wu L."/>
            <person name="Ma J."/>
        </authorList>
    </citation>
    <scope>NUCLEOTIDE SEQUENCE [LARGE SCALE GENOMIC DNA]</scope>
    <source>
        <strain evidence="3">JCM 18401</strain>
    </source>
</reference>
<accession>A0ABP9EEH3</accession>
<keyword evidence="1" id="KW-0732">Signal</keyword>
<evidence type="ECO:0000313" key="3">
    <source>
        <dbReference type="Proteomes" id="UP001499988"/>
    </source>
</evidence>
<name>A0ABP9EEH3_9GAMM</name>
<feature type="chain" id="PRO_5045321528" description="Tetratricopeptide repeat protein" evidence="1">
    <location>
        <begin position="26"/>
        <end position="397"/>
    </location>
</feature>
<organism evidence="2 3">
    <name type="scientific">Ferrimonas pelagia</name>
    <dbReference type="NCBI Taxonomy" id="1177826"/>
    <lineage>
        <taxon>Bacteria</taxon>
        <taxon>Pseudomonadati</taxon>
        <taxon>Pseudomonadota</taxon>
        <taxon>Gammaproteobacteria</taxon>
        <taxon>Alteromonadales</taxon>
        <taxon>Ferrimonadaceae</taxon>
        <taxon>Ferrimonas</taxon>
    </lineage>
</organism>
<dbReference type="Proteomes" id="UP001499988">
    <property type="component" value="Unassembled WGS sequence"/>
</dbReference>
<comment type="caution">
    <text evidence="2">The sequence shown here is derived from an EMBL/GenBank/DDBJ whole genome shotgun (WGS) entry which is preliminary data.</text>
</comment>
<protein>
    <recommendedName>
        <fullName evidence="4">Tetratricopeptide repeat protein</fullName>
    </recommendedName>
</protein>
<feature type="signal peptide" evidence="1">
    <location>
        <begin position="1"/>
        <end position="25"/>
    </location>
</feature>
<sequence length="397" mass="44736">MSMSTSRSVFLSISLLLAVLSPAVAASLSSLDRAALQRAQSLMEQDRASDAIALLQPRLQQNRPHPNLYLFTCHALAQQHTHEQEQNEALACWQQGHDSHPHHAALLQGLSTALIQNAQFDQAIALIEQHLAQATAPEPQHNELRYLLAYSHVQREQYAAALTSLSPLPRNERIWPLMAHSQAALERWPELLATTEEWLIKVPESATAWRLMAQAQLALQQPQAATLALQISELLDPSNVAPLHGLYASLGAYDLASQCLSYQDNLQCLRFGLLAGRYQASIDAASRWTPNLQDWDAYHLLLGQLLQRTGERHLARQTWWQVGTQALPVESEGELRRLRQQRERARGQALLLIGQSHWLESQWPEAQIAYRQMARLPGYKQQGQSLLTAIEQYRLLD</sequence>
<dbReference type="InterPro" id="IPR011990">
    <property type="entry name" value="TPR-like_helical_dom_sf"/>
</dbReference>
<gene>
    <name evidence="2" type="ORF">GCM10023333_06640</name>
</gene>
<evidence type="ECO:0000256" key="1">
    <source>
        <dbReference type="SAM" id="SignalP"/>
    </source>
</evidence>
<dbReference type="Pfam" id="PF12895">
    <property type="entry name" value="ANAPC3"/>
    <property type="match status" value="1"/>
</dbReference>